<sequence length="51" mass="5856">MRRDIYGIEYQGMGGCPWDGISRSDSVLGMRRHIYGIEYQGMEGSILGMRR</sequence>
<protein>
    <submittedName>
        <fullName evidence="1">Uncharacterized protein</fullName>
    </submittedName>
</protein>
<proteinExistence type="predicted"/>
<organism evidence="1">
    <name type="scientific">Arion vulgaris</name>
    <dbReference type="NCBI Taxonomy" id="1028688"/>
    <lineage>
        <taxon>Eukaryota</taxon>
        <taxon>Metazoa</taxon>
        <taxon>Spiralia</taxon>
        <taxon>Lophotrochozoa</taxon>
        <taxon>Mollusca</taxon>
        <taxon>Gastropoda</taxon>
        <taxon>Heterobranchia</taxon>
        <taxon>Euthyneura</taxon>
        <taxon>Panpulmonata</taxon>
        <taxon>Eupulmonata</taxon>
        <taxon>Stylommatophora</taxon>
        <taxon>Helicina</taxon>
        <taxon>Arionoidea</taxon>
        <taxon>Arionidae</taxon>
        <taxon>Arion</taxon>
    </lineage>
</organism>
<name>A0A0B6Z959_9EUPU</name>
<reference evidence="1" key="1">
    <citation type="submission" date="2014-12" db="EMBL/GenBank/DDBJ databases">
        <title>Insight into the proteome of Arion vulgaris.</title>
        <authorList>
            <person name="Aradska J."/>
            <person name="Bulat T."/>
            <person name="Smidak R."/>
            <person name="Sarate P."/>
            <person name="Gangsoo J."/>
            <person name="Sialana F."/>
            <person name="Bilban M."/>
            <person name="Lubec G."/>
        </authorList>
    </citation>
    <scope>NUCLEOTIDE SEQUENCE</scope>
    <source>
        <tissue evidence="1">Skin</tissue>
    </source>
</reference>
<evidence type="ECO:0000313" key="1">
    <source>
        <dbReference type="EMBL" id="CEK64441.1"/>
    </source>
</evidence>
<dbReference type="EMBL" id="HACG01017576">
    <property type="protein sequence ID" value="CEK64441.1"/>
    <property type="molecule type" value="Transcribed_RNA"/>
</dbReference>
<dbReference type="AlphaFoldDB" id="A0A0B6Z959"/>
<feature type="non-terminal residue" evidence="1">
    <location>
        <position position="51"/>
    </location>
</feature>
<accession>A0A0B6Z959</accession>
<gene>
    <name evidence="1" type="primary">ORF51789</name>
</gene>